<proteinExistence type="predicted"/>
<reference evidence="2 3" key="1">
    <citation type="submission" date="2017-04" db="EMBL/GenBank/DDBJ databases">
        <title>Whole Genome Sequence of 1,4-Dioxane Degrading Bacterium Mycobacterium dioxanotrophicus PH-06.</title>
        <authorList>
            <person name="He Y."/>
        </authorList>
    </citation>
    <scope>NUCLEOTIDE SEQUENCE [LARGE SCALE GENOMIC DNA]</scope>
    <source>
        <strain evidence="2 3">PH-06</strain>
    </source>
</reference>
<evidence type="ECO:0000313" key="3">
    <source>
        <dbReference type="Proteomes" id="UP000195331"/>
    </source>
</evidence>
<name>A0A1Y0CDU9_9MYCO</name>
<gene>
    <name evidence="2" type="ORF">BTO20_35415</name>
</gene>
<sequence>METPVAVGNTRPGVATVANVARFSGSATPPAKIGTAMTVSVVETTEPTIGKVRSSGPTSSTGMVASHPISPPNGNL</sequence>
<feature type="region of interest" description="Disordered" evidence="1">
    <location>
        <begin position="47"/>
        <end position="76"/>
    </location>
</feature>
<dbReference type="KEGG" id="mdx:BTO20_35415"/>
<keyword evidence="3" id="KW-1185">Reference proteome</keyword>
<accession>A0A1Y0CDU9</accession>
<dbReference type="AlphaFoldDB" id="A0A1Y0CDU9"/>
<protein>
    <submittedName>
        <fullName evidence="2">Uncharacterized protein</fullName>
    </submittedName>
</protein>
<organism evidence="2 3">
    <name type="scientific">Mycobacterium dioxanotrophicus</name>
    <dbReference type="NCBI Taxonomy" id="482462"/>
    <lineage>
        <taxon>Bacteria</taxon>
        <taxon>Bacillati</taxon>
        <taxon>Actinomycetota</taxon>
        <taxon>Actinomycetes</taxon>
        <taxon>Mycobacteriales</taxon>
        <taxon>Mycobacteriaceae</taxon>
        <taxon>Mycobacterium</taxon>
    </lineage>
</organism>
<evidence type="ECO:0000313" key="2">
    <source>
        <dbReference type="EMBL" id="ART73135.1"/>
    </source>
</evidence>
<dbReference type="EMBL" id="CP020809">
    <property type="protein sequence ID" value="ART73135.1"/>
    <property type="molecule type" value="Genomic_DNA"/>
</dbReference>
<dbReference type="Proteomes" id="UP000195331">
    <property type="component" value="Chromosome"/>
</dbReference>
<evidence type="ECO:0000256" key="1">
    <source>
        <dbReference type="SAM" id="MobiDB-lite"/>
    </source>
</evidence>